<evidence type="ECO:0000313" key="2">
    <source>
        <dbReference type="Proteomes" id="UP000713479"/>
    </source>
</evidence>
<sequence>MIILDYILSDERLIKSYEGYIRKALMVIDDILGDGLYVKIEPKIVSVEQEFYRNIAPSQKQFDDRLTEEIRKLII</sequence>
<name>A0A8T3VK67_9EURY</name>
<accession>A0A8T3VK67</accession>
<dbReference type="Proteomes" id="UP000713479">
    <property type="component" value="Unassembled WGS sequence"/>
</dbReference>
<evidence type="ECO:0000313" key="1">
    <source>
        <dbReference type="EMBL" id="MBE6510977.1"/>
    </source>
</evidence>
<comment type="caution">
    <text evidence="1">The sequence shown here is derived from an EMBL/GenBank/DDBJ whole genome shotgun (WGS) entry which is preliminary data.</text>
</comment>
<gene>
    <name evidence="1" type="ORF">E7Z74_06895</name>
</gene>
<proteinExistence type="predicted"/>
<dbReference type="AlphaFoldDB" id="A0A8T3VK67"/>
<dbReference type="EMBL" id="SUTF01000007">
    <property type="protein sequence ID" value="MBE6510977.1"/>
    <property type="molecule type" value="Genomic_DNA"/>
</dbReference>
<protein>
    <submittedName>
        <fullName evidence="1">Uncharacterized protein</fullName>
    </submittedName>
</protein>
<reference evidence="1" key="1">
    <citation type="submission" date="2019-04" db="EMBL/GenBank/DDBJ databases">
        <title>Evolution of Biomass-Degrading Anaerobic Consortia Revealed by Metagenomics.</title>
        <authorList>
            <person name="Peng X."/>
        </authorList>
    </citation>
    <scope>NUCLEOTIDE SEQUENCE</scope>
    <source>
        <strain evidence="1">SIG13</strain>
    </source>
</reference>
<organism evidence="1 2">
    <name type="scientific">Methanobrevibacter millerae</name>
    <dbReference type="NCBI Taxonomy" id="230361"/>
    <lineage>
        <taxon>Archaea</taxon>
        <taxon>Methanobacteriati</taxon>
        <taxon>Methanobacteriota</taxon>
        <taxon>Methanomada group</taxon>
        <taxon>Methanobacteria</taxon>
        <taxon>Methanobacteriales</taxon>
        <taxon>Methanobacteriaceae</taxon>
        <taxon>Methanobrevibacter</taxon>
    </lineage>
</organism>